<name>A0A6A6P632_9PEZI</name>
<feature type="transmembrane region" description="Helical" evidence="5">
    <location>
        <begin position="142"/>
        <end position="163"/>
    </location>
</feature>
<dbReference type="InterPro" id="IPR036259">
    <property type="entry name" value="MFS_trans_sf"/>
</dbReference>
<reference evidence="6" key="1">
    <citation type="journal article" date="2020" name="Stud. Mycol.">
        <title>101 Dothideomycetes genomes: a test case for predicting lifestyles and emergence of pathogens.</title>
        <authorList>
            <person name="Haridas S."/>
            <person name="Albert R."/>
            <person name="Binder M."/>
            <person name="Bloem J."/>
            <person name="Labutti K."/>
            <person name="Salamov A."/>
            <person name="Andreopoulos B."/>
            <person name="Baker S."/>
            <person name="Barry K."/>
            <person name="Bills G."/>
            <person name="Bluhm B."/>
            <person name="Cannon C."/>
            <person name="Castanera R."/>
            <person name="Culley D."/>
            <person name="Daum C."/>
            <person name="Ezra D."/>
            <person name="Gonzalez J."/>
            <person name="Henrissat B."/>
            <person name="Kuo A."/>
            <person name="Liang C."/>
            <person name="Lipzen A."/>
            <person name="Lutzoni F."/>
            <person name="Magnuson J."/>
            <person name="Mondo S."/>
            <person name="Nolan M."/>
            <person name="Ohm R."/>
            <person name="Pangilinan J."/>
            <person name="Park H.-J."/>
            <person name="Ramirez L."/>
            <person name="Alfaro M."/>
            <person name="Sun H."/>
            <person name="Tritt A."/>
            <person name="Yoshinaga Y."/>
            <person name="Zwiers L.-H."/>
            <person name="Turgeon B."/>
            <person name="Goodwin S."/>
            <person name="Spatafora J."/>
            <person name="Crous P."/>
            <person name="Grigoriev I."/>
        </authorList>
    </citation>
    <scope>NUCLEOTIDE SEQUENCE</scope>
    <source>
        <strain evidence="6">ATCC 16933</strain>
    </source>
</reference>
<sequence>MSAAGYHLVHQVDDDDRGDGIELDTLGTPRRCFSRAEPEYLGRIPSAPWLIPFFFANGLAFGISAVPRLNLVVSMICQHVLEQDASQPKVVVGGENPQCSNADVSSATALFVSGGNAISAVLAATMCAVLGRLSDRVGRVKIMAVNTCGILSSDLVLIMLAKWPGSFDYRWLLLAFILDGLSGSFGLDIAMGSSYISDCAGESSRTVLIGRIHGTLSIGAAVGPLISSFLVTVGGNKHPLLPYYAALATRLMSIAYLRFIPESLPRVIYPHRFSGENAQSDRLNHGNTLRDKLRRFNPRAWLNRIVPPSTTNARLVKINVGILLFVNILIFACLVGISEVLILYPQVKFNWGNVENNLFIAIINGFTAMASTIFLPVLVRLFRKQGFEHKPRVNTTAQGGPDVPRTGADILDRVIIQTSMLFDVVGFIGFATSPNGVLFTLSGALTSFWAVGLATTQATLTKHVTPERTGEMMGGLFLIQSLVRIIAQPAVNWVYSVTVKTMAEVSFLGVSTVLCAGLIVTVFLRTDVFDELAASRSFRGG</sequence>
<organism evidence="6 7">
    <name type="scientific">Lineolata rhizophorae</name>
    <dbReference type="NCBI Taxonomy" id="578093"/>
    <lineage>
        <taxon>Eukaryota</taxon>
        <taxon>Fungi</taxon>
        <taxon>Dikarya</taxon>
        <taxon>Ascomycota</taxon>
        <taxon>Pezizomycotina</taxon>
        <taxon>Dothideomycetes</taxon>
        <taxon>Dothideomycetes incertae sedis</taxon>
        <taxon>Lineolatales</taxon>
        <taxon>Lineolataceae</taxon>
        <taxon>Lineolata</taxon>
    </lineage>
</organism>
<keyword evidence="3 5" id="KW-1133">Transmembrane helix</keyword>
<dbReference type="OrthoDB" id="3026777at2759"/>
<feature type="transmembrane region" description="Helical" evidence="5">
    <location>
        <begin position="169"/>
        <end position="191"/>
    </location>
</feature>
<gene>
    <name evidence="6" type="ORF">BDY21DRAFT_317441</name>
</gene>
<dbReference type="AlphaFoldDB" id="A0A6A6P632"/>
<feature type="transmembrane region" description="Helical" evidence="5">
    <location>
        <begin position="507"/>
        <end position="526"/>
    </location>
</feature>
<protein>
    <submittedName>
        <fullName evidence="6">Major facilitator superfamily domain-containing protein</fullName>
    </submittedName>
</protein>
<feature type="transmembrane region" description="Helical" evidence="5">
    <location>
        <begin position="437"/>
        <end position="460"/>
    </location>
</feature>
<dbReference type="GO" id="GO:0016020">
    <property type="term" value="C:membrane"/>
    <property type="evidence" value="ECO:0007669"/>
    <property type="project" value="UniProtKB-SubCell"/>
</dbReference>
<feature type="transmembrane region" description="Helical" evidence="5">
    <location>
        <begin position="358"/>
        <end position="382"/>
    </location>
</feature>
<evidence type="ECO:0000256" key="2">
    <source>
        <dbReference type="ARBA" id="ARBA00022692"/>
    </source>
</evidence>
<accession>A0A6A6P632</accession>
<keyword evidence="2 5" id="KW-0812">Transmembrane</keyword>
<proteinExistence type="predicted"/>
<dbReference type="Pfam" id="PF07690">
    <property type="entry name" value="MFS_1"/>
    <property type="match status" value="1"/>
</dbReference>
<evidence type="ECO:0000313" key="6">
    <source>
        <dbReference type="EMBL" id="KAF2459450.1"/>
    </source>
</evidence>
<dbReference type="PANTHER" id="PTHR23507">
    <property type="entry name" value="ZGC:174356"/>
    <property type="match status" value="1"/>
</dbReference>
<dbReference type="Proteomes" id="UP000799766">
    <property type="component" value="Unassembled WGS sequence"/>
</dbReference>
<dbReference type="GO" id="GO:0022857">
    <property type="term" value="F:transmembrane transporter activity"/>
    <property type="evidence" value="ECO:0007669"/>
    <property type="project" value="InterPro"/>
</dbReference>
<dbReference type="SUPFAM" id="SSF103473">
    <property type="entry name" value="MFS general substrate transporter"/>
    <property type="match status" value="1"/>
</dbReference>
<feature type="transmembrane region" description="Helical" evidence="5">
    <location>
        <begin position="49"/>
        <end position="66"/>
    </location>
</feature>
<evidence type="ECO:0000313" key="7">
    <source>
        <dbReference type="Proteomes" id="UP000799766"/>
    </source>
</evidence>
<feature type="transmembrane region" description="Helical" evidence="5">
    <location>
        <begin position="212"/>
        <end position="235"/>
    </location>
</feature>
<evidence type="ECO:0000256" key="4">
    <source>
        <dbReference type="ARBA" id="ARBA00023136"/>
    </source>
</evidence>
<feature type="transmembrane region" description="Helical" evidence="5">
    <location>
        <begin position="472"/>
        <end position="495"/>
    </location>
</feature>
<keyword evidence="4 5" id="KW-0472">Membrane</keyword>
<comment type="subcellular location">
    <subcellularLocation>
        <location evidence="1">Membrane</location>
        <topology evidence="1">Multi-pass membrane protein</topology>
    </subcellularLocation>
</comment>
<feature type="transmembrane region" description="Helical" evidence="5">
    <location>
        <begin position="110"/>
        <end position="130"/>
    </location>
</feature>
<feature type="transmembrane region" description="Helical" evidence="5">
    <location>
        <begin position="322"/>
        <end position="346"/>
    </location>
</feature>
<dbReference type="Gene3D" id="1.20.1250.20">
    <property type="entry name" value="MFS general substrate transporter like domains"/>
    <property type="match status" value="1"/>
</dbReference>
<evidence type="ECO:0000256" key="5">
    <source>
        <dbReference type="SAM" id="Phobius"/>
    </source>
</evidence>
<dbReference type="EMBL" id="MU001675">
    <property type="protein sequence ID" value="KAF2459450.1"/>
    <property type="molecule type" value="Genomic_DNA"/>
</dbReference>
<dbReference type="PANTHER" id="PTHR23507:SF40">
    <property type="entry name" value="TETRACYCLINE-EFFLUX TRANSPORTER"/>
    <property type="match status" value="1"/>
</dbReference>
<evidence type="ECO:0000256" key="1">
    <source>
        <dbReference type="ARBA" id="ARBA00004141"/>
    </source>
</evidence>
<dbReference type="InterPro" id="IPR011701">
    <property type="entry name" value="MFS"/>
</dbReference>
<evidence type="ECO:0000256" key="3">
    <source>
        <dbReference type="ARBA" id="ARBA00022989"/>
    </source>
</evidence>
<keyword evidence="7" id="KW-1185">Reference proteome</keyword>